<proteinExistence type="predicted"/>
<sequence length="107" mass="12529">MRIPEEERKVYGKRKTAATDGRERNLCLNGYAASRLSFRVIKKKKSYFRAGDYGKKRVHFFSNKKENGKHLDELYISHIHPGTTHTNKLTCIIQENNRIVYTGKKEN</sequence>
<dbReference type="RefSeq" id="WP_411159879.1">
    <property type="nucleotide sequence ID" value="NZ_JBJOSA010000010.1"/>
</dbReference>
<comment type="caution">
    <text evidence="1">The sequence shown here is derived from an EMBL/GenBank/DDBJ whole genome shotgun (WGS) entry which is preliminary data.</text>
</comment>
<accession>A0ABW8VT77</accession>
<name>A0ABW8VT77_9BACI</name>
<keyword evidence="2" id="KW-1185">Reference proteome</keyword>
<protein>
    <submittedName>
        <fullName evidence="1">Uncharacterized protein</fullName>
    </submittedName>
</protein>
<gene>
    <name evidence="1" type="ORF">ACKA06_13340</name>
</gene>
<dbReference type="Proteomes" id="UP001628668">
    <property type="component" value="Unassembled WGS sequence"/>
</dbReference>
<evidence type="ECO:0000313" key="2">
    <source>
        <dbReference type="Proteomes" id="UP001628668"/>
    </source>
</evidence>
<evidence type="ECO:0000313" key="1">
    <source>
        <dbReference type="EMBL" id="MFL8937773.1"/>
    </source>
</evidence>
<dbReference type="EMBL" id="JBJOSA010000010">
    <property type="protein sequence ID" value="MFL8937773.1"/>
    <property type="molecule type" value="Genomic_DNA"/>
</dbReference>
<organism evidence="1 2">
    <name type="scientific">Rossellomorea oryzaecorticis</name>
    <dbReference type="NCBI Taxonomy" id="1396505"/>
    <lineage>
        <taxon>Bacteria</taxon>
        <taxon>Bacillati</taxon>
        <taxon>Bacillota</taxon>
        <taxon>Bacilli</taxon>
        <taxon>Bacillales</taxon>
        <taxon>Bacillaceae</taxon>
        <taxon>Rossellomorea</taxon>
    </lineage>
</organism>
<reference evidence="1 2" key="1">
    <citation type="submission" date="2024-12" db="EMBL/GenBank/DDBJ databases">
        <authorList>
            <person name="Li X."/>
            <person name="Zhang D."/>
        </authorList>
    </citation>
    <scope>NUCLEOTIDE SEQUENCE [LARGE SCALE GENOMIC DNA]</scope>
    <source>
        <strain evidence="1 2">JCM19602</strain>
    </source>
</reference>